<dbReference type="EMBL" id="AZHD01000006">
    <property type="protein sequence ID" value="OAA62529.1"/>
    <property type="molecule type" value="Genomic_DNA"/>
</dbReference>
<feature type="domain" description="PPIase cyclophilin-type" evidence="8">
    <location>
        <begin position="35"/>
        <end position="178"/>
    </location>
</feature>
<feature type="region of interest" description="Disordered" evidence="7">
    <location>
        <begin position="182"/>
        <end position="205"/>
    </location>
</feature>
<keyword evidence="4 6" id="KW-0413">Isomerase</keyword>
<comment type="catalytic activity">
    <reaction evidence="1 6">
        <text>[protein]-peptidylproline (omega=180) = [protein]-peptidylproline (omega=0)</text>
        <dbReference type="Rhea" id="RHEA:16237"/>
        <dbReference type="Rhea" id="RHEA-COMP:10747"/>
        <dbReference type="Rhea" id="RHEA-COMP:10748"/>
        <dbReference type="ChEBI" id="CHEBI:83833"/>
        <dbReference type="ChEBI" id="CHEBI:83834"/>
        <dbReference type="EC" id="5.2.1.8"/>
    </reaction>
</comment>
<dbReference type="STRING" id="1081102.A0A167VEM0"/>
<organism evidence="9 10">
    <name type="scientific">Niveomyces insectorum RCEF 264</name>
    <dbReference type="NCBI Taxonomy" id="1081102"/>
    <lineage>
        <taxon>Eukaryota</taxon>
        <taxon>Fungi</taxon>
        <taxon>Dikarya</taxon>
        <taxon>Ascomycota</taxon>
        <taxon>Pezizomycotina</taxon>
        <taxon>Sordariomycetes</taxon>
        <taxon>Hypocreomycetidae</taxon>
        <taxon>Hypocreales</taxon>
        <taxon>Cordycipitaceae</taxon>
        <taxon>Niveomyces</taxon>
    </lineage>
</organism>
<dbReference type="PROSITE" id="PS50072">
    <property type="entry name" value="CSA_PPIASE_2"/>
    <property type="match status" value="1"/>
</dbReference>
<proteinExistence type="inferred from homology"/>
<gene>
    <name evidence="9" type="ORF">SPI_04069</name>
</gene>
<dbReference type="PRINTS" id="PR00153">
    <property type="entry name" value="CSAPPISMRASE"/>
</dbReference>
<dbReference type="Proteomes" id="UP000076874">
    <property type="component" value="Unassembled WGS sequence"/>
</dbReference>
<evidence type="ECO:0000256" key="1">
    <source>
        <dbReference type="ARBA" id="ARBA00000971"/>
    </source>
</evidence>
<dbReference type="InterPro" id="IPR002130">
    <property type="entry name" value="Cyclophilin-type_PPIase_dom"/>
</dbReference>
<keyword evidence="10" id="KW-1185">Reference proteome</keyword>
<evidence type="ECO:0000256" key="2">
    <source>
        <dbReference type="ARBA" id="ARBA00002388"/>
    </source>
</evidence>
<name>A0A167VEM0_9HYPO</name>
<dbReference type="Gene3D" id="2.40.100.10">
    <property type="entry name" value="Cyclophilin-like"/>
    <property type="match status" value="1"/>
</dbReference>
<accession>A0A167VEM0</accession>
<reference evidence="9 10" key="1">
    <citation type="journal article" date="2016" name="Genome Biol. Evol.">
        <title>Divergent and convergent evolution of fungal pathogenicity.</title>
        <authorList>
            <person name="Shang Y."/>
            <person name="Xiao G."/>
            <person name="Zheng P."/>
            <person name="Cen K."/>
            <person name="Zhan S."/>
            <person name="Wang C."/>
        </authorList>
    </citation>
    <scope>NUCLEOTIDE SEQUENCE [LARGE SCALE GENOMIC DNA]</scope>
    <source>
        <strain evidence="9 10">RCEF 264</strain>
    </source>
</reference>
<dbReference type="OrthoDB" id="271386at2759"/>
<evidence type="ECO:0000313" key="9">
    <source>
        <dbReference type="EMBL" id="OAA62529.1"/>
    </source>
</evidence>
<evidence type="ECO:0000256" key="7">
    <source>
        <dbReference type="SAM" id="MobiDB-lite"/>
    </source>
</evidence>
<dbReference type="SUPFAM" id="SSF50891">
    <property type="entry name" value="Cyclophilin-like"/>
    <property type="match status" value="1"/>
</dbReference>
<dbReference type="GO" id="GO:0003755">
    <property type="term" value="F:peptidyl-prolyl cis-trans isomerase activity"/>
    <property type="evidence" value="ECO:0007669"/>
    <property type="project" value="UniProtKB-UniRule"/>
</dbReference>
<protein>
    <recommendedName>
        <fullName evidence="6">Peptidyl-prolyl cis-trans isomerase</fullName>
        <shortName evidence="6">PPIase</shortName>
        <ecNumber evidence="6">5.2.1.8</ecNumber>
    </recommendedName>
</protein>
<evidence type="ECO:0000313" key="10">
    <source>
        <dbReference type="Proteomes" id="UP000076874"/>
    </source>
</evidence>
<dbReference type="InterPro" id="IPR044666">
    <property type="entry name" value="Cyclophilin_A-like"/>
</dbReference>
<dbReference type="GO" id="GO:0071013">
    <property type="term" value="C:catalytic step 2 spliceosome"/>
    <property type="evidence" value="ECO:0007669"/>
    <property type="project" value="TreeGrafter"/>
</dbReference>
<evidence type="ECO:0000256" key="5">
    <source>
        <dbReference type="ARBA" id="ARBA00038147"/>
    </source>
</evidence>
<dbReference type="InterPro" id="IPR029000">
    <property type="entry name" value="Cyclophilin-like_dom_sf"/>
</dbReference>
<dbReference type="InterPro" id="IPR020892">
    <property type="entry name" value="Cyclophilin-type_PPIase_CS"/>
</dbReference>
<sequence length="205" mass="21732">MATAVALDTSMVTCCPSLLPSPPCLTLPTHNVLQGTITVELYHDHAPRTCRNFATLARRGYYDGTVFHRVIADFMVQGGDPTGTGRGGASIYGTHFADEIRADLRHTGAGVLSMANAGPNTNGSQFFLTLAPTPWLDGKHTVFGRVRSGLPVLKRMGLVRTDKDSRPTEALRLIRARVLEDDDDDGGILGAGGGAPQGSIGDTSQ</sequence>
<dbReference type="GO" id="GO:0006457">
    <property type="term" value="P:protein folding"/>
    <property type="evidence" value="ECO:0007669"/>
    <property type="project" value="InterPro"/>
</dbReference>
<dbReference type="FunFam" id="2.40.100.10:FF:000008">
    <property type="entry name" value="Peptidyl-prolyl cis-trans isomerase"/>
    <property type="match status" value="1"/>
</dbReference>
<evidence type="ECO:0000259" key="8">
    <source>
        <dbReference type="PROSITE" id="PS50072"/>
    </source>
</evidence>
<keyword evidence="3 6" id="KW-0697">Rotamase</keyword>
<evidence type="ECO:0000256" key="6">
    <source>
        <dbReference type="RuleBase" id="RU363019"/>
    </source>
</evidence>
<evidence type="ECO:0000256" key="3">
    <source>
        <dbReference type="ARBA" id="ARBA00023110"/>
    </source>
</evidence>
<dbReference type="PROSITE" id="PS00170">
    <property type="entry name" value="CSA_PPIASE_1"/>
    <property type="match status" value="1"/>
</dbReference>
<dbReference type="AlphaFoldDB" id="A0A167VEM0"/>
<comment type="function">
    <text evidence="2 6">PPIases accelerate the folding of proteins. It catalyzes the cis-trans isomerization of proline imidic peptide bonds in oligopeptides.</text>
</comment>
<feature type="compositionally biased region" description="Gly residues" evidence="7">
    <location>
        <begin position="187"/>
        <end position="196"/>
    </location>
</feature>
<evidence type="ECO:0000256" key="4">
    <source>
        <dbReference type="ARBA" id="ARBA00023235"/>
    </source>
</evidence>
<dbReference type="PANTHER" id="PTHR45625">
    <property type="entry name" value="PEPTIDYL-PROLYL CIS-TRANS ISOMERASE-RELATED"/>
    <property type="match status" value="1"/>
</dbReference>
<dbReference type="Pfam" id="PF00160">
    <property type="entry name" value="Pro_isomerase"/>
    <property type="match status" value="1"/>
</dbReference>
<dbReference type="PANTHER" id="PTHR45625:SF4">
    <property type="entry name" value="PEPTIDYLPROLYL ISOMERASE DOMAIN AND WD REPEAT-CONTAINING PROTEIN 1"/>
    <property type="match status" value="1"/>
</dbReference>
<comment type="caution">
    <text evidence="9">The sequence shown here is derived from an EMBL/GenBank/DDBJ whole genome shotgun (WGS) entry which is preliminary data.</text>
</comment>
<dbReference type="EC" id="5.2.1.8" evidence="6"/>
<comment type="similarity">
    <text evidence="5">Belongs to the cyclophilin-type PPIase family. PPIL1 subfamily.</text>
</comment>